<keyword evidence="3" id="KW-1133">Transmembrane helix</keyword>
<dbReference type="GeneID" id="39877041"/>
<reference evidence="4 5" key="1">
    <citation type="journal article" date="2017" name="BMC Genomics">
        <title>Whole-genome assembly of Babesia ovata and comparative genomics between closely related pathogens.</title>
        <authorList>
            <person name="Yamagishi J."/>
            <person name="Asada M."/>
            <person name="Hakimi H."/>
            <person name="Tanaka T.Q."/>
            <person name="Sugimoto C."/>
            <person name="Kawazu S."/>
        </authorList>
    </citation>
    <scope>NUCLEOTIDE SEQUENCE [LARGE SCALE GENOMIC DNA]</scope>
    <source>
        <strain evidence="4 5">Miyake</strain>
    </source>
</reference>
<keyword evidence="1" id="KW-0175">Coiled coil</keyword>
<dbReference type="OrthoDB" id="432483at2759"/>
<keyword evidence="3" id="KW-0812">Transmembrane</keyword>
<sequence>MTSPSRCFVISFFHYSPCPQSPNALLHPSFQWIKEADEAVKAAKVKAENVHGRLDHSDNNGVPKTPIGQGVKQINEAKGKVSQVDGQLKSIHSDLGKWKDAASGVLGTAVGKAQTVHGKLDPDKSKSTLGGKIGEIEDAKNNIISANSQLKSQVDSLSNWISTAEEIRQKAQQKAEEAYSKLDVHAELSKKIGDIVTANKKINEVHKNFGGHLGSLNSWKQQARTVLDGAIDRANEVYEKLDVEQTGKGDLKTQIERITSNNQAIQNANKTLGENVKNLGSWNSAAQGVIGKAEVKCDEILEKVSTTNPKGKIFENAEKLRDEGKKLLEAAKAAKDAVENNVTAALKAVVAMDTSLKMDLKKVKDKIKEGIHSVIEQLQVTKLDGLVKIDLGTLKSRIENLSSTVESSDAVTGNGFVGKQLQDLENHRKGNLDTVVTNIQEQTNVELQKNFDQHIQSPLNDKVQEVDSAIGTLGGKFVTNGNDEEKKCLQKIFEEIHKKVKEIKGSAGSKRSGQWKNNSGLDGVAERVKDLAEAFVQKGSNSFKARVEGWLEGILGMGWNNKGKGMKAVTSWLEQYQNAAKRRGHNEQALKEQVKNKIMNELNSQIGAAQGKIGAVKEGIKENLSAIVSACETFVEKLDEKIKKDAIDHLVQQIVPNIQRWMQGQSVRNFNEDADLKCAIRYTLLALCAGVKQVATEINSLGIGKFGEILDNIKPTVDKLDEALKAVTKPKQPGPSPPGNKESPAQAVDSRLEEVRNEVSTEIERKFRDEVTRDLKSAVGGLEEAVNQFDGVAQEQIRAAATTAITKAAGEISKDGVITLGGTNKLMQTFKDAYDPIKNNLHSDLKKQVDLHIGEDDPPAPAGGQGGKAGKVKIDKNNFLNYDSHVDQKSLEKVDISKTDTLESLQGQLPGEISSISTVGLKSLTELIGQPGGKAAEITKDTFDKPFTQLKTQLEAIKKLVDGERSGSSFMEGDPNEGIKDFLRNLTSMLGSSVFVDGNKGLHEITKAINNLKTGTYDPKSSEIEGAVKGIKGELERLREKLKNDANGGQDNDVIDDLSDLRDNGLGEEPGNWTTKSGSKLDGLGSITKELQTQNEKLPGETEIIDKALIEIRWELAKVRIGLDNFFHDKDILGYMEELQKKIGKDPQKQDDDSLTKIQSVISGLQSGAFSEHPNKMGEAKDEIVSELKRLQTELQGSKGDDVITTLEDLRDTGLSGEDTWNVDNRNEKGLAKIHTDLSTEQSTLNQQPQKIQGGVTQITTELDDLRNELQGKDVGEPDKRGVIRNMDDVIEKIGKDESKGLNKITKDIDSLNRETVPLVNKHLGDLCARITSEAGSVDWQLKLFKEDNIDKGLSNIKEQFNALNIRDLQEAIAMCADFLTNADYIKWEKVENIERFVDSEIEKAIAELSKQARRDYVESARDALKHFALKAESELGELPEEINRDLFMGYKGFMKYVYGQIDSLESVREEKEIAVISSAFHSFYAPVNEYVSSEIRREHREREGEKNPLLPKSQDHYADRLSAVHTALSALLTHITGAQRYGHEVRGLLDALDKALAGLRPECFARPSTAVIDGVTDGLSAFAAELRNAYISAYSGAALTGDLVSSEAVSERSVTVLTPYGEKLSKVFLSVAPILGTSLAELRLNCRSLAGQHLNRSTDLGRLLGEMGYRVPDDGEQDGELDSHVTGRGITMLLVGDYKRVFNSDKDTKNALGILLECLNDYYKACHYATLSSTRTPCSVYEMLVWLTGLKYNCVYDKLRRCIKLCYSEQTENSLYPATFPADALVDAVDTLTSHSPSILTRVLGYGSALTTYACDFHSNSMRLYYPQDGEECLHMMLHCCAPPVTAMPTPHPECTDKSPLMSYLNDCLPGHLPHQVSAIGCEPQCNTCPSGPSGMPCLTPLGFRGFSGSTKTGKGLCKVLTKLFTNAHLSSLLSLCPRPPATLAEHIGFALSLVNDWHDGSIVSKNGLQKALEASASALSLRLYKHPHQLTMALTAAYGSDSAKHGGCKHPHLTHLAGTDVCTRHQASPFLQSLCRDSYDSLAHRHSGLYLSWAVYLPWTLYDLLLCLYTAFCNISCRDWGCSDCLHEGPCDEGSHGILNPQPPEHGCHCRSTVQCRGVMPTLYQYGLAFRDASALLSQDATCSSFSTQLSNILNSEHFRDLFDRCDEFLFHIRLPFLLTLAALWLTALAYILVSLLYRMDVLRIRSHLLTTRASHLIDVKALLAGSRRMLSLYKEVDYFDDDLNS</sequence>
<dbReference type="Proteomes" id="UP000236319">
    <property type="component" value="Unassembled WGS sequence"/>
</dbReference>
<evidence type="ECO:0000256" key="1">
    <source>
        <dbReference type="SAM" id="Coils"/>
    </source>
</evidence>
<protein>
    <submittedName>
        <fullName evidence="4">Extracellular matrix-binding ebh, putative</fullName>
    </submittedName>
</protein>
<dbReference type="EMBL" id="BDSA01000027">
    <property type="protein sequence ID" value="GBE63271.1"/>
    <property type="molecule type" value="Genomic_DNA"/>
</dbReference>
<organism evidence="4 5">
    <name type="scientific">Babesia ovata</name>
    <dbReference type="NCBI Taxonomy" id="189622"/>
    <lineage>
        <taxon>Eukaryota</taxon>
        <taxon>Sar</taxon>
        <taxon>Alveolata</taxon>
        <taxon>Apicomplexa</taxon>
        <taxon>Aconoidasida</taxon>
        <taxon>Piroplasmida</taxon>
        <taxon>Babesiidae</taxon>
        <taxon>Babesia</taxon>
    </lineage>
</organism>
<evidence type="ECO:0000313" key="4">
    <source>
        <dbReference type="EMBL" id="GBE63271.1"/>
    </source>
</evidence>
<keyword evidence="3" id="KW-0472">Membrane</keyword>
<accession>A0A2H6KJW2</accession>
<gene>
    <name evidence="4" type="ORF">BOVATA_047640</name>
</gene>
<comment type="caution">
    <text evidence="4">The sequence shown here is derived from an EMBL/GenBank/DDBJ whole genome shotgun (WGS) entry which is preliminary data.</text>
</comment>
<dbReference type="VEuPathDB" id="PiroplasmaDB:BOVATA_047640"/>
<keyword evidence="5" id="KW-1185">Reference proteome</keyword>
<feature type="transmembrane region" description="Helical" evidence="3">
    <location>
        <begin position="2177"/>
        <end position="2200"/>
    </location>
</feature>
<feature type="region of interest" description="Disordered" evidence="2">
    <location>
        <begin position="728"/>
        <end position="755"/>
    </location>
</feature>
<feature type="coiled-coil region" evidence="1">
    <location>
        <begin position="314"/>
        <end position="348"/>
    </location>
</feature>
<proteinExistence type="predicted"/>
<evidence type="ECO:0000313" key="5">
    <source>
        <dbReference type="Proteomes" id="UP000236319"/>
    </source>
</evidence>
<name>A0A2H6KJW2_9APIC</name>
<evidence type="ECO:0000256" key="2">
    <source>
        <dbReference type="SAM" id="MobiDB-lite"/>
    </source>
</evidence>
<dbReference type="RefSeq" id="XP_028869514.1">
    <property type="nucleotide sequence ID" value="XM_029013681.1"/>
</dbReference>
<evidence type="ECO:0000256" key="3">
    <source>
        <dbReference type="SAM" id="Phobius"/>
    </source>
</evidence>